<accession>A0A2T4JEZ0</accession>
<keyword evidence="7" id="KW-1185">Reference proteome</keyword>
<dbReference type="AlphaFoldDB" id="A0A2T4JEZ0"/>
<organism evidence="6 7">
    <name type="scientific">Fuscovulum blasticum DSM 2131</name>
    <dbReference type="NCBI Taxonomy" id="1188250"/>
    <lineage>
        <taxon>Bacteria</taxon>
        <taxon>Pseudomonadati</taxon>
        <taxon>Pseudomonadota</taxon>
        <taxon>Alphaproteobacteria</taxon>
        <taxon>Rhodobacterales</taxon>
        <taxon>Paracoccaceae</taxon>
        <taxon>Pseudogemmobacter</taxon>
    </lineage>
</organism>
<keyword evidence="3" id="KW-0808">Transferase</keyword>
<protein>
    <recommendedName>
        <fullName evidence="5">Methyltransferase type 11 domain-containing protein</fullName>
    </recommendedName>
</protein>
<dbReference type="InterPro" id="IPR013216">
    <property type="entry name" value="Methyltransf_11"/>
</dbReference>
<dbReference type="CDD" id="cd02440">
    <property type="entry name" value="AdoMet_MTases"/>
    <property type="match status" value="1"/>
</dbReference>
<evidence type="ECO:0000259" key="5">
    <source>
        <dbReference type="Pfam" id="PF08241"/>
    </source>
</evidence>
<comment type="caution">
    <text evidence="6">The sequence shown here is derived from an EMBL/GenBank/DDBJ whole genome shotgun (WGS) entry which is preliminary data.</text>
</comment>
<dbReference type="InterPro" id="IPR051052">
    <property type="entry name" value="Diverse_substrate_MTase"/>
</dbReference>
<name>A0A2T4JEZ0_FUSBL</name>
<dbReference type="Gene3D" id="3.40.50.150">
    <property type="entry name" value="Vaccinia Virus protein VP39"/>
    <property type="match status" value="1"/>
</dbReference>
<dbReference type="GO" id="GO:0032259">
    <property type="term" value="P:methylation"/>
    <property type="evidence" value="ECO:0007669"/>
    <property type="project" value="UniProtKB-KW"/>
</dbReference>
<dbReference type="PANTHER" id="PTHR44942:SF4">
    <property type="entry name" value="METHYLTRANSFERASE TYPE 11 DOMAIN-CONTAINING PROTEIN"/>
    <property type="match status" value="1"/>
</dbReference>
<gene>
    <name evidence="6" type="ORF">C5F44_00505</name>
</gene>
<dbReference type="PANTHER" id="PTHR44942">
    <property type="entry name" value="METHYLTRANSF_11 DOMAIN-CONTAINING PROTEIN"/>
    <property type="match status" value="1"/>
</dbReference>
<dbReference type="Proteomes" id="UP000241362">
    <property type="component" value="Unassembled WGS sequence"/>
</dbReference>
<sequence>MKFTGERYVPGIGGSIALEHEHRYRFCLDFVSGRRVLDIACGEGFGSAMIAEHAEKVWGVDIDRQAVSHAVARYSHDNLQYLVGSCSNIPLPDASVDVVVSFETIEHHDNHDGMMNEILRVMRPGGVLIISSPDKRVYSDERGFRNEFHVKELYADEFDALLRGRFAHVAMFGQRIVYGSALLPEGSPGALQSWGIDQTKPVSGLHAPMFKVAVASDDPSWAALARGGLLEDTVYRSEAIIERTENGRREATEQTRRAEDAVQELLRVEADRAEQARRAEQSSQEVLRLQADLAAQNQRTNDLQETVNTLWREWYGSTILRRMVFHRSGKPRGWARKLLLKDKSGTPRPALRRVLFKKNGTIRPPFARWYAPFMAHSGKGSTGLDYVQFLGSRIASGDLAATRTVHVVTTPHTEFIGEGLAAALRNTRLTVTRSTEMPAAFDHDLYIVVAPQMFATLPPPDKLIAVQVEQVRASRWVDESYLARLQNSLAILDYSRDNIDALIKRGIPSKQIYYMPIRPLRREGQPRTERDIDVLFYGAIGSDRRGQYINALAKRVNLRVESDTFGPALRSLLDRTKIVVNVHFYENALLETTRIGEALSHGAHVVSEDAIDQTDHTSYGETVDFVPRNEVETFVQRVEAALASWQGPVDLPQDDGFDGMSFHVLRALHGIGVLSLAELQAACRDMVLPSDRMILALPEQVQRYDAARRGRLPGAVPFHGLRQLLGWQGCAASYKFLATQALAQDLRHLTIYEDDAIFDPGADQRLTAIETHLDTRNDWDIFSGLLTDLHSDAQVTGVSTAAGEEFIELDSVIGMVFGIYSRHGLQMLANFEFEGHDTAVHTIDRWLERRSPRTLTVMPPLAGHDESLTSTLWPVNNSQVASMIHDSVKRLEEKRAAFWARQKAAETSD</sequence>
<evidence type="ECO:0000256" key="4">
    <source>
        <dbReference type="SAM" id="Coils"/>
    </source>
</evidence>
<keyword evidence="4" id="KW-0175">Coiled coil</keyword>
<evidence type="ECO:0000256" key="3">
    <source>
        <dbReference type="ARBA" id="ARBA00022679"/>
    </source>
</evidence>
<dbReference type="RefSeq" id="WP_107671543.1">
    <property type="nucleotide sequence ID" value="NZ_PZKE01000001.1"/>
</dbReference>
<evidence type="ECO:0000313" key="6">
    <source>
        <dbReference type="EMBL" id="PTE16378.1"/>
    </source>
</evidence>
<evidence type="ECO:0000256" key="1">
    <source>
        <dbReference type="ARBA" id="ARBA00008361"/>
    </source>
</evidence>
<feature type="domain" description="Methyltransferase type 11" evidence="5">
    <location>
        <begin position="37"/>
        <end position="130"/>
    </location>
</feature>
<comment type="similarity">
    <text evidence="1">Belongs to the methyltransferase superfamily.</text>
</comment>
<evidence type="ECO:0000256" key="2">
    <source>
        <dbReference type="ARBA" id="ARBA00022603"/>
    </source>
</evidence>
<keyword evidence="2" id="KW-0489">Methyltransferase</keyword>
<dbReference type="SUPFAM" id="SSF53335">
    <property type="entry name" value="S-adenosyl-L-methionine-dependent methyltransferases"/>
    <property type="match status" value="1"/>
</dbReference>
<feature type="coiled-coil region" evidence="4">
    <location>
        <begin position="241"/>
        <end position="306"/>
    </location>
</feature>
<dbReference type="GO" id="GO:0008757">
    <property type="term" value="F:S-adenosylmethionine-dependent methyltransferase activity"/>
    <property type="evidence" value="ECO:0007669"/>
    <property type="project" value="InterPro"/>
</dbReference>
<reference evidence="6 7" key="1">
    <citation type="submission" date="2018-03" db="EMBL/GenBank/DDBJ databases">
        <title>Rhodobacter blasticus.</title>
        <authorList>
            <person name="Meyer T.E."/>
            <person name="Miller S."/>
            <person name="Lodha T."/>
            <person name="Gandham S."/>
            <person name="Chintalapati S."/>
            <person name="Chintalapati V.R."/>
        </authorList>
    </citation>
    <scope>NUCLEOTIDE SEQUENCE [LARGE SCALE GENOMIC DNA]</scope>
    <source>
        <strain evidence="6 7">DSM 2131</strain>
    </source>
</reference>
<evidence type="ECO:0000313" key="7">
    <source>
        <dbReference type="Proteomes" id="UP000241362"/>
    </source>
</evidence>
<dbReference type="Pfam" id="PF08241">
    <property type="entry name" value="Methyltransf_11"/>
    <property type="match status" value="1"/>
</dbReference>
<proteinExistence type="inferred from homology"/>
<dbReference type="InterPro" id="IPR029063">
    <property type="entry name" value="SAM-dependent_MTases_sf"/>
</dbReference>
<dbReference type="EMBL" id="PZKE01000001">
    <property type="protein sequence ID" value="PTE16378.1"/>
    <property type="molecule type" value="Genomic_DNA"/>
</dbReference>